<dbReference type="PANTHER" id="PTHR33744:SF1">
    <property type="entry name" value="DNA-BINDING TRANSCRIPTIONAL ACTIVATOR ADER"/>
    <property type="match status" value="1"/>
</dbReference>
<dbReference type="InterPro" id="IPR041522">
    <property type="entry name" value="CdaR_GGDEF"/>
</dbReference>
<dbReference type="Pfam" id="PF17853">
    <property type="entry name" value="GGDEF_2"/>
    <property type="match status" value="1"/>
</dbReference>
<dbReference type="InterPro" id="IPR042070">
    <property type="entry name" value="PucR_C-HTH_sf"/>
</dbReference>
<sequence length="407" mass="43707">MRDARGDTASASTRTLAEAWLTDVDVLTGRLLTAIFTDNPEWTDYEPVPRADLREGCKQYLTRILEILSGAAGGPDGDDVAASIGRHRAEQGVRLEVMLRTFRLGGRIVWEALLEQAELTGVAPHDVLEAGTAMWSVIDGLSSTLSTYYRNTELERVRLDEQRRHALIEDLLGGRAGDATFAARAASELNLPAGGGYVVVVADQAADGTPALSSPRATLSALRIFSVWQSRVDTEVGIVALENRPPAAVLDRLRPLARGRAGVSPPVASLTEIGTAHALAQVALGTSPKGAAEVVSLEQRYPEALLVRSPELAARMAGQVLGGVLARPEKERDVLLRTITAWLEENRSAANAAVRLHCHRNTVLNRLQRVAELIGRPLEGRKAYVELSLALSALDLPRDEEGPAPGA</sequence>
<comment type="similarity">
    <text evidence="1">Belongs to the CdaR family.</text>
</comment>
<dbReference type="RefSeq" id="WP_245866106.1">
    <property type="nucleotide sequence ID" value="NZ_CP016353.1"/>
</dbReference>
<dbReference type="Pfam" id="PF13556">
    <property type="entry name" value="HTH_30"/>
    <property type="match status" value="1"/>
</dbReference>
<dbReference type="Pfam" id="PF14361">
    <property type="entry name" value="RsbRD_N"/>
    <property type="match status" value="1"/>
</dbReference>
<evidence type="ECO:0000313" key="6">
    <source>
        <dbReference type="Proteomes" id="UP000199494"/>
    </source>
</evidence>
<evidence type="ECO:0000259" key="4">
    <source>
        <dbReference type="Pfam" id="PF17853"/>
    </source>
</evidence>
<protein>
    <submittedName>
        <fullName evidence="5">PucR C-terminal helix-turn-helix domain-containing protein</fullName>
    </submittedName>
</protein>
<gene>
    <name evidence="5" type="ORF">SAMN05421630_1011299</name>
</gene>
<dbReference type="PANTHER" id="PTHR33744">
    <property type="entry name" value="CARBOHYDRATE DIACID REGULATOR"/>
    <property type="match status" value="1"/>
</dbReference>
<evidence type="ECO:0000256" key="1">
    <source>
        <dbReference type="ARBA" id="ARBA00006754"/>
    </source>
</evidence>
<name>A0A222VQ35_9PSEU</name>
<keyword evidence="6" id="KW-1185">Reference proteome</keyword>
<dbReference type="EMBL" id="FMZE01000001">
    <property type="protein sequence ID" value="SDC32279.1"/>
    <property type="molecule type" value="Genomic_DNA"/>
</dbReference>
<accession>A0A222VQ35</accession>
<dbReference type="InterPro" id="IPR025751">
    <property type="entry name" value="RsbRD_N_dom"/>
</dbReference>
<dbReference type="Gene3D" id="1.10.10.2840">
    <property type="entry name" value="PucR C-terminal helix-turn-helix domain"/>
    <property type="match status" value="1"/>
</dbReference>
<dbReference type="InterPro" id="IPR025736">
    <property type="entry name" value="PucR_C-HTH_dom"/>
</dbReference>
<evidence type="ECO:0000259" key="3">
    <source>
        <dbReference type="Pfam" id="PF14361"/>
    </source>
</evidence>
<dbReference type="InterPro" id="IPR051448">
    <property type="entry name" value="CdaR-like_regulators"/>
</dbReference>
<feature type="domain" description="PucR C-terminal helix-turn-helix" evidence="2">
    <location>
        <begin position="335"/>
        <end position="392"/>
    </location>
</feature>
<dbReference type="STRING" id="530584.SAMN05421630_1011299"/>
<evidence type="ECO:0000259" key="2">
    <source>
        <dbReference type="Pfam" id="PF13556"/>
    </source>
</evidence>
<reference evidence="5 6" key="1">
    <citation type="submission" date="2016-10" db="EMBL/GenBank/DDBJ databases">
        <authorList>
            <person name="de Groot N.N."/>
        </authorList>
    </citation>
    <scope>NUCLEOTIDE SEQUENCE [LARGE SCALE GENOMIC DNA]</scope>
    <source>
        <strain evidence="5 6">CGMCC 4.5506</strain>
    </source>
</reference>
<feature type="domain" description="RsbT co-antagonist protein RsbRD N-terminal" evidence="3">
    <location>
        <begin position="26"/>
        <end position="164"/>
    </location>
</feature>
<dbReference type="Proteomes" id="UP000199494">
    <property type="component" value="Unassembled WGS sequence"/>
</dbReference>
<proteinExistence type="inferred from homology"/>
<dbReference type="KEGG" id="pmad:BAY61_14595"/>
<organism evidence="5 6">
    <name type="scientific">Prauserella marina</name>
    <dbReference type="NCBI Taxonomy" id="530584"/>
    <lineage>
        <taxon>Bacteria</taxon>
        <taxon>Bacillati</taxon>
        <taxon>Actinomycetota</taxon>
        <taxon>Actinomycetes</taxon>
        <taxon>Pseudonocardiales</taxon>
        <taxon>Pseudonocardiaceae</taxon>
        <taxon>Prauserella</taxon>
    </lineage>
</organism>
<feature type="domain" description="CdaR GGDEF-like" evidence="4">
    <location>
        <begin position="178"/>
        <end position="284"/>
    </location>
</feature>
<dbReference type="AlphaFoldDB" id="A0A222VQ35"/>
<evidence type="ECO:0000313" key="5">
    <source>
        <dbReference type="EMBL" id="SDC32279.1"/>
    </source>
</evidence>